<dbReference type="AlphaFoldDB" id="A0AAE3XDA2"/>
<dbReference type="Gene3D" id="3.30.700.10">
    <property type="entry name" value="Glycoprotein, Type 4 Pilin"/>
    <property type="match status" value="1"/>
</dbReference>
<reference evidence="2" key="1">
    <citation type="submission" date="2023-07" db="EMBL/GenBank/DDBJ databases">
        <title>Sorghum-associated microbial communities from plants grown in Nebraska, USA.</title>
        <authorList>
            <person name="Schachtman D."/>
        </authorList>
    </citation>
    <scope>NUCLEOTIDE SEQUENCE</scope>
    <source>
        <strain evidence="2">BE330</strain>
    </source>
</reference>
<dbReference type="InterPro" id="IPR045584">
    <property type="entry name" value="Pilin-like"/>
</dbReference>
<feature type="transmembrane region" description="Helical" evidence="1">
    <location>
        <begin position="12"/>
        <end position="34"/>
    </location>
</feature>
<comment type="caution">
    <text evidence="2">The sequence shown here is derived from an EMBL/GenBank/DDBJ whole genome shotgun (WGS) entry which is preliminary data.</text>
</comment>
<protein>
    <submittedName>
        <fullName evidence="2">Tfp pilus assembly protein PilE</fullName>
    </submittedName>
</protein>
<keyword evidence="1" id="KW-1133">Transmembrane helix</keyword>
<evidence type="ECO:0000313" key="2">
    <source>
        <dbReference type="EMBL" id="MDR6218783.1"/>
    </source>
</evidence>
<dbReference type="EMBL" id="JAVDQK010000005">
    <property type="protein sequence ID" value="MDR6218783.1"/>
    <property type="molecule type" value="Genomic_DNA"/>
</dbReference>
<proteinExistence type="predicted"/>
<gene>
    <name evidence="2" type="ORF">J2Y00_002380</name>
</gene>
<keyword evidence="1" id="KW-0472">Membrane</keyword>
<dbReference type="Proteomes" id="UP001185331">
    <property type="component" value="Unassembled WGS sequence"/>
</dbReference>
<name>A0AAE3XDA2_9DEIO</name>
<organism evidence="2 3">
    <name type="scientific">Deinococcus soli</name>
    <name type="common">ex Cha et al. 2016</name>
    <dbReference type="NCBI Taxonomy" id="1309411"/>
    <lineage>
        <taxon>Bacteria</taxon>
        <taxon>Thermotogati</taxon>
        <taxon>Deinococcota</taxon>
        <taxon>Deinococci</taxon>
        <taxon>Deinococcales</taxon>
        <taxon>Deinococcaceae</taxon>
        <taxon>Deinococcus</taxon>
    </lineage>
</organism>
<dbReference type="SUPFAM" id="SSF54523">
    <property type="entry name" value="Pili subunits"/>
    <property type="match status" value="1"/>
</dbReference>
<evidence type="ECO:0000313" key="3">
    <source>
        <dbReference type="Proteomes" id="UP001185331"/>
    </source>
</evidence>
<sequence>MNSPLQRRASGVTLLDLLVVIAILIILVGVAIVAGNSARTRAFNTQALMCGEQVRKAQALYYSERQRFASDFTELNAAMVARCALVTVTEVSASAQNYRYTVAHTRGNAKYTIEDDTQSATLAAAGTVNGAAAGPQTASDGTVVTPAGQIPPGLGRVTVVATENGDAPNGLPFRVIKGSAPLGGVQCAGPGTHFDGTVTPTNFTSSCTAGLPWKNMQVDLNPGSYELIPEPLTASPNMYGTTYPQTSIPFTITAGEATTVTLPIVSARGLWDVRTTLLYGGVPDIRSASFYTGTTNPDTYYTVRDALGNPLTATTYTDASRGGSQGFLTSAATVTVTFQQVPAAVTGAKPPQSGSRSFLKDYPSTVLAPTDITRTLEVVPGRTAALNQTLDVIRYNFSGVMDFSACDAHPEFANKDEGTYPGFNRTLFPTYRTNGNVLLITGGSYTTPFTRVGPGVWAFRDITRPDTYGAITNYANYVVPETGWGATSNSDQARVLMYGRSGAQTSTASTPQVGDTRCYTTDPGEFTLRTVNMRQDDTTIRLTYVYQRYDGTSWVTQ</sequence>
<accession>A0AAE3XDA2</accession>
<evidence type="ECO:0000256" key="1">
    <source>
        <dbReference type="SAM" id="Phobius"/>
    </source>
</evidence>
<dbReference type="RefSeq" id="WP_309853376.1">
    <property type="nucleotide sequence ID" value="NZ_JAVDQJ010000004.1"/>
</dbReference>
<keyword evidence="1" id="KW-0812">Transmembrane</keyword>